<proteinExistence type="predicted"/>
<dbReference type="InterPro" id="IPR052895">
    <property type="entry name" value="HetReg/Transcr_Mod"/>
</dbReference>
<feature type="domain" description="Heterokaryon incompatibility" evidence="1">
    <location>
        <begin position="45"/>
        <end position="208"/>
    </location>
</feature>
<comment type="caution">
    <text evidence="2">The sequence shown here is derived from an EMBL/GenBank/DDBJ whole genome shotgun (WGS) entry which is preliminary data.</text>
</comment>
<accession>A0A4Z1KJW1</accession>
<protein>
    <recommendedName>
        <fullName evidence="1">Heterokaryon incompatibility domain-containing protein</fullName>
    </recommendedName>
</protein>
<dbReference type="PANTHER" id="PTHR24148:SF73">
    <property type="entry name" value="HET DOMAIN PROTEIN (AFU_ORTHOLOGUE AFUA_8G01020)"/>
    <property type="match status" value="1"/>
</dbReference>
<dbReference type="PANTHER" id="PTHR24148">
    <property type="entry name" value="ANKYRIN REPEAT DOMAIN-CONTAINING PROTEIN 39 HOMOLOG-RELATED"/>
    <property type="match status" value="1"/>
</dbReference>
<gene>
    <name evidence="2" type="ORF">BPOR_0586g00060</name>
</gene>
<keyword evidence="3" id="KW-1185">Reference proteome</keyword>
<reference evidence="2 3" key="1">
    <citation type="submission" date="2017-12" db="EMBL/GenBank/DDBJ databases">
        <title>Comparative genomics of Botrytis spp.</title>
        <authorList>
            <person name="Valero-Jimenez C.A."/>
            <person name="Tapia P."/>
            <person name="Veloso J."/>
            <person name="Silva-Moreno E."/>
            <person name="Staats M."/>
            <person name="Valdes J.H."/>
            <person name="Van Kan J.A.L."/>
        </authorList>
    </citation>
    <scope>NUCLEOTIDE SEQUENCE [LARGE SCALE GENOMIC DNA]</scope>
    <source>
        <strain evidence="2 3">MUCL3349</strain>
    </source>
</reference>
<name>A0A4Z1KJW1_9HELO</name>
<dbReference type="Pfam" id="PF06985">
    <property type="entry name" value="HET"/>
    <property type="match status" value="1"/>
</dbReference>
<dbReference type="Proteomes" id="UP000297280">
    <property type="component" value="Unassembled WGS sequence"/>
</dbReference>
<dbReference type="InterPro" id="IPR010730">
    <property type="entry name" value="HET"/>
</dbReference>
<evidence type="ECO:0000313" key="2">
    <source>
        <dbReference type="EMBL" id="TGO83834.1"/>
    </source>
</evidence>
<dbReference type="AlphaFoldDB" id="A0A4Z1KJW1"/>
<evidence type="ECO:0000313" key="3">
    <source>
        <dbReference type="Proteomes" id="UP000297280"/>
    </source>
</evidence>
<sequence>MSCTRQLYHPLKDGGTRVLGIEPGTFNEPIHCTLSPHLLNENPTYQALSYTWGDPSIRAPIKVDVHLFTATTNLESALRYLRDSKIPRVFWVDAGDIPERGMQVQQMRRIYKDARDLIIWLGAPELPTREMWGDEHLDVETEDASSSTSNQFDALRLLASRFQSVERGETKWPHLDLENKDKWRDALQNEFWTLSKNLYWSRLWIIQEVALAKNPIVHCGSHSILFDDLIFAIHYVSSCGTHYAVSSGENHWLYEYSYGIKGLVHSRFNVATNKSLLLSEVLEIIGPQIAVTDPRDGIYGLLGLADSYNIIPDYTLSKTEVYTQVSKNLLSKGNFNYLEV</sequence>
<dbReference type="EMBL" id="PQXO01000585">
    <property type="protein sequence ID" value="TGO83834.1"/>
    <property type="molecule type" value="Genomic_DNA"/>
</dbReference>
<evidence type="ECO:0000259" key="1">
    <source>
        <dbReference type="Pfam" id="PF06985"/>
    </source>
</evidence>
<organism evidence="2 3">
    <name type="scientific">Botrytis porri</name>
    <dbReference type="NCBI Taxonomy" id="87229"/>
    <lineage>
        <taxon>Eukaryota</taxon>
        <taxon>Fungi</taxon>
        <taxon>Dikarya</taxon>
        <taxon>Ascomycota</taxon>
        <taxon>Pezizomycotina</taxon>
        <taxon>Leotiomycetes</taxon>
        <taxon>Helotiales</taxon>
        <taxon>Sclerotiniaceae</taxon>
        <taxon>Botrytis</taxon>
    </lineage>
</organism>